<protein>
    <recommendedName>
        <fullName evidence="1">Fatty acyl-CoA reductase</fullName>
        <ecNumber evidence="1">1.2.1.84</ecNumber>
    </recommendedName>
</protein>
<dbReference type="InterPro" id="IPR026055">
    <property type="entry name" value="FAR"/>
</dbReference>
<evidence type="ECO:0000313" key="3">
    <source>
        <dbReference type="EnsemblPlants" id="Kaladp0011s0137.1.v1.1"/>
    </source>
</evidence>
<dbReference type="Gene3D" id="3.40.50.720">
    <property type="entry name" value="NAD(P)-binding Rossmann-like Domain"/>
    <property type="match status" value="1"/>
</dbReference>
<dbReference type="Proteomes" id="UP000594263">
    <property type="component" value="Unplaced"/>
</dbReference>
<sequence length="166" mass="18307">MEQQLGSIVGFLENKTILVTGATGFVAKVLVEKILRIQPNVKKLFLLLRAKDSASAATRLYDEILSKELFSVLRGKYGSDLSNLMSERVTVPVAGDISYQDLGITDAQLKNEMWNEIDAVVNLAATVNFDERYDVALAINTMGPKHILDFSKKCTNLKAFIHVSTG</sequence>
<reference evidence="3" key="1">
    <citation type="submission" date="2021-01" db="UniProtKB">
        <authorList>
            <consortium name="EnsemblPlants"/>
        </authorList>
    </citation>
    <scope>IDENTIFICATION</scope>
</reference>
<keyword evidence="1" id="KW-0444">Lipid biosynthesis</keyword>
<dbReference type="SUPFAM" id="SSF51735">
    <property type="entry name" value="NAD(P)-binding Rossmann-fold domains"/>
    <property type="match status" value="1"/>
</dbReference>
<comment type="catalytic activity">
    <reaction evidence="1">
        <text>a long-chain fatty acyl-CoA + 2 NADPH + 2 H(+) = a long-chain primary fatty alcohol + 2 NADP(+) + CoA</text>
        <dbReference type="Rhea" id="RHEA:52716"/>
        <dbReference type="ChEBI" id="CHEBI:15378"/>
        <dbReference type="ChEBI" id="CHEBI:57287"/>
        <dbReference type="ChEBI" id="CHEBI:57783"/>
        <dbReference type="ChEBI" id="CHEBI:58349"/>
        <dbReference type="ChEBI" id="CHEBI:77396"/>
        <dbReference type="ChEBI" id="CHEBI:83139"/>
        <dbReference type="EC" id="1.2.1.84"/>
    </reaction>
</comment>
<dbReference type="InterPro" id="IPR013120">
    <property type="entry name" value="FAR_NAD-bd"/>
</dbReference>
<dbReference type="AlphaFoldDB" id="A0A7N0RFA7"/>
<proteinExistence type="inferred from homology"/>
<keyword evidence="1" id="KW-0560">Oxidoreductase</keyword>
<evidence type="ECO:0000313" key="4">
    <source>
        <dbReference type="Proteomes" id="UP000594263"/>
    </source>
</evidence>
<evidence type="ECO:0000259" key="2">
    <source>
        <dbReference type="Pfam" id="PF07993"/>
    </source>
</evidence>
<dbReference type="GO" id="GO:0035336">
    <property type="term" value="P:long-chain fatty-acyl-CoA metabolic process"/>
    <property type="evidence" value="ECO:0007669"/>
    <property type="project" value="TreeGrafter"/>
</dbReference>
<keyword evidence="1" id="KW-0443">Lipid metabolism</keyword>
<dbReference type="GO" id="GO:0080019">
    <property type="term" value="F:alcohol-forming very long-chain fatty acyl-CoA reductase activity"/>
    <property type="evidence" value="ECO:0007669"/>
    <property type="project" value="InterPro"/>
</dbReference>
<name>A0A7N0RFA7_KALFE</name>
<organism evidence="3 4">
    <name type="scientific">Kalanchoe fedtschenkoi</name>
    <name type="common">Lavender scallops</name>
    <name type="synonym">South American air plant</name>
    <dbReference type="NCBI Taxonomy" id="63787"/>
    <lineage>
        <taxon>Eukaryota</taxon>
        <taxon>Viridiplantae</taxon>
        <taxon>Streptophyta</taxon>
        <taxon>Embryophyta</taxon>
        <taxon>Tracheophyta</taxon>
        <taxon>Spermatophyta</taxon>
        <taxon>Magnoliopsida</taxon>
        <taxon>eudicotyledons</taxon>
        <taxon>Gunneridae</taxon>
        <taxon>Pentapetalae</taxon>
        <taxon>Saxifragales</taxon>
        <taxon>Crassulaceae</taxon>
        <taxon>Kalanchoe</taxon>
    </lineage>
</organism>
<dbReference type="InterPro" id="IPR036291">
    <property type="entry name" value="NAD(P)-bd_dom_sf"/>
</dbReference>
<comment type="function">
    <text evidence="1">Catalyzes the reduction of fatty acyl-CoA to fatty alcohols.</text>
</comment>
<comment type="similarity">
    <text evidence="1">Belongs to the fatty acyl-CoA reductase family.</text>
</comment>
<dbReference type="EC" id="1.2.1.84" evidence="1"/>
<dbReference type="GO" id="GO:0010345">
    <property type="term" value="P:suberin biosynthetic process"/>
    <property type="evidence" value="ECO:0007669"/>
    <property type="project" value="TreeGrafter"/>
</dbReference>
<feature type="domain" description="Thioester reductase (TE)" evidence="2">
    <location>
        <begin position="19"/>
        <end position="165"/>
    </location>
</feature>
<dbReference type="Gramene" id="Kaladp0011s0137.1.v1.1">
    <property type="protein sequence ID" value="Kaladp0011s0137.1.v1.1"/>
    <property type="gene ID" value="Kaladp0011s0137.v1.1"/>
</dbReference>
<dbReference type="EnsemblPlants" id="Kaladp0011s0137.1.v1.1">
    <property type="protein sequence ID" value="Kaladp0011s0137.1.v1.1"/>
    <property type="gene ID" value="Kaladp0011s0137.v1.1"/>
</dbReference>
<dbReference type="OMA" id="CLRDKCI"/>
<accession>A0A7N0RFA7</accession>
<dbReference type="PANTHER" id="PTHR11011:SF99">
    <property type="entry name" value="FATTY ACYL-COA REDUCTASE 3"/>
    <property type="match status" value="1"/>
</dbReference>
<evidence type="ECO:0000256" key="1">
    <source>
        <dbReference type="RuleBase" id="RU363097"/>
    </source>
</evidence>
<dbReference type="PANTHER" id="PTHR11011">
    <property type="entry name" value="MALE STERILITY PROTEIN 2-RELATED"/>
    <property type="match status" value="1"/>
</dbReference>
<keyword evidence="1" id="KW-0521">NADP</keyword>
<dbReference type="GO" id="GO:0102965">
    <property type="term" value="F:alcohol-forming long-chain fatty acyl-CoA reductase activity"/>
    <property type="evidence" value="ECO:0007669"/>
    <property type="project" value="UniProtKB-EC"/>
</dbReference>
<keyword evidence="4" id="KW-1185">Reference proteome</keyword>
<dbReference type="Pfam" id="PF07993">
    <property type="entry name" value="NAD_binding_4"/>
    <property type="match status" value="1"/>
</dbReference>